<sequence>MGAPTSERAVAKLMCAAADKDGDGKINASEFKKHLTPVGSWSAASEDEVFKRADTDGDGQLSEAEMATSFRIGTAWPGLADSKWDQEQLRQFFSTFDSDGDGIVSEEECKEWYRRLDTNGDGKVSSAELAEASSLARQKLSSSMMKLGDGDNNGALDEGEWHKALSNFCQHLSESQRSELMKLADTDGDGLVSESELNSLIAKLDVDGDGKLSESELPGSSSSLVAGTASALEPWMRQLTRLAPANARMPCQAAIQILCAYLRGGSVAGAVAGAAWNIATSPAAGLGLFEHAYRWLKRGRQAAAANAPAQEQAIQSPPACPVQQAASNVAAQEPPFVQQASSSQVATIDSTSPICSMCRNANGALLPPQCCGRPVCRRCIARIIIADIPVCPFCKGTMELLNLRA</sequence>
<dbReference type="Gene3D" id="1.10.238.10">
    <property type="entry name" value="EF-hand"/>
    <property type="match status" value="3"/>
</dbReference>
<dbReference type="Proteomes" id="UP001178507">
    <property type="component" value="Unassembled WGS sequence"/>
</dbReference>
<protein>
    <recommendedName>
        <fullName evidence="4">EF-hand domain-containing protein</fullName>
    </recommendedName>
</protein>
<reference evidence="5" key="1">
    <citation type="submission" date="2023-08" db="EMBL/GenBank/DDBJ databases">
        <authorList>
            <person name="Chen Y."/>
            <person name="Shah S."/>
            <person name="Dougan E. K."/>
            <person name="Thang M."/>
            <person name="Chan C."/>
        </authorList>
    </citation>
    <scope>NUCLEOTIDE SEQUENCE</scope>
</reference>
<keyword evidence="2" id="KW-0677">Repeat</keyword>
<gene>
    <name evidence="5" type="ORF">EVOR1521_LOCUS12713</name>
</gene>
<dbReference type="SUPFAM" id="SSF47473">
    <property type="entry name" value="EF-hand"/>
    <property type="match status" value="2"/>
</dbReference>
<dbReference type="Pfam" id="PF13499">
    <property type="entry name" value="EF-hand_7"/>
    <property type="match status" value="1"/>
</dbReference>
<dbReference type="PANTHER" id="PTHR10891">
    <property type="entry name" value="EF-HAND CALCIUM-BINDING DOMAIN CONTAINING PROTEIN"/>
    <property type="match status" value="1"/>
</dbReference>
<dbReference type="PROSITE" id="PS00018">
    <property type="entry name" value="EF_HAND_1"/>
    <property type="match status" value="4"/>
</dbReference>
<feature type="domain" description="EF-hand" evidence="4">
    <location>
        <begin position="84"/>
        <end position="119"/>
    </location>
</feature>
<organism evidence="5 6">
    <name type="scientific">Effrenium voratum</name>
    <dbReference type="NCBI Taxonomy" id="2562239"/>
    <lineage>
        <taxon>Eukaryota</taxon>
        <taxon>Sar</taxon>
        <taxon>Alveolata</taxon>
        <taxon>Dinophyceae</taxon>
        <taxon>Suessiales</taxon>
        <taxon>Symbiodiniaceae</taxon>
        <taxon>Effrenium</taxon>
    </lineage>
</organism>
<dbReference type="Pfam" id="PF13202">
    <property type="entry name" value="EF-hand_5"/>
    <property type="match status" value="3"/>
</dbReference>
<dbReference type="PROSITE" id="PS50222">
    <property type="entry name" value="EF_HAND_2"/>
    <property type="match status" value="4"/>
</dbReference>
<keyword evidence="1" id="KW-0479">Metal-binding</keyword>
<name>A0AA36IGJ4_9DINO</name>
<evidence type="ECO:0000256" key="3">
    <source>
        <dbReference type="ARBA" id="ARBA00022837"/>
    </source>
</evidence>
<evidence type="ECO:0000313" key="5">
    <source>
        <dbReference type="EMBL" id="CAJ1386320.1"/>
    </source>
</evidence>
<accession>A0AA36IGJ4</accession>
<keyword evidence="3" id="KW-0106">Calcium</keyword>
<comment type="caution">
    <text evidence="5">The sequence shown here is derived from an EMBL/GenBank/DDBJ whole genome shotgun (WGS) entry which is preliminary data.</text>
</comment>
<proteinExistence type="predicted"/>
<feature type="domain" description="EF-hand" evidence="4">
    <location>
        <begin position="6"/>
        <end position="41"/>
    </location>
</feature>
<evidence type="ECO:0000256" key="1">
    <source>
        <dbReference type="ARBA" id="ARBA00022723"/>
    </source>
</evidence>
<dbReference type="InterPro" id="IPR039647">
    <property type="entry name" value="EF_hand_pair_protein_CML-like"/>
</dbReference>
<dbReference type="EMBL" id="CAUJNA010001353">
    <property type="protein sequence ID" value="CAJ1386320.1"/>
    <property type="molecule type" value="Genomic_DNA"/>
</dbReference>
<dbReference type="InterPro" id="IPR002048">
    <property type="entry name" value="EF_hand_dom"/>
</dbReference>
<dbReference type="GO" id="GO:0005509">
    <property type="term" value="F:calcium ion binding"/>
    <property type="evidence" value="ECO:0007669"/>
    <property type="project" value="InterPro"/>
</dbReference>
<evidence type="ECO:0000313" key="6">
    <source>
        <dbReference type="Proteomes" id="UP001178507"/>
    </source>
</evidence>
<dbReference type="InterPro" id="IPR011992">
    <property type="entry name" value="EF-hand-dom_pair"/>
</dbReference>
<evidence type="ECO:0000256" key="2">
    <source>
        <dbReference type="ARBA" id="ARBA00022737"/>
    </source>
</evidence>
<dbReference type="AlphaFoldDB" id="A0AA36IGJ4"/>
<keyword evidence="6" id="KW-1185">Reference proteome</keyword>
<feature type="domain" description="EF-hand" evidence="4">
    <location>
        <begin position="172"/>
        <end position="207"/>
    </location>
</feature>
<feature type="domain" description="EF-hand" evidence="4">
    <location>
        <begin position="47"/>
        <end position="76"/>
    </location>
</feature>
<dbReference type="CDD" id="cd00051">
    <property type="entry name" value="EFh"/>
    <property type="match status" value="1"/>
</dbReference>
<evidence type="ECO:0000259" key="4">
    <source>
        <dbReference type="PROSITE" id="PS50222"/>
    </source>
</evidence>
<dbReference type="InterPro" id="IPR018247">
    <property type="entry name" value="EF_Hand_1_Ca_BS"/>
</dbReference>
<dbReference type="SMART" id="SM00054">
    <property type="entry name" value="EFh"/>
    <property type="match status" value="5"/>
</dbReference>